<proteinExistence type="predicted"/>
<name>X1M3B0_9ZZZZ</name>
<reference evidence="1" key="1">
    <citation type="journal article" date="2014" name="Front. Microbiol.">
        <title>High frequency of phylogenetically diverse reductive dehalogenase-homologous genes in deep subseafloor sedimentary metagenomes.</title>
        <authorList>
            <person name="Kawai M."/>
            <person name="Futagami T."/>
            <person name="Toyoda A."/>
            <person name="Takaki Y."/>
            <person name="Nishi S."/>
            <person name="Hori S."/>
            <person name="Arai W."/>
            <person name="Tsubouchi T."/>
            <person name="Morono Y."/>
            <person name="Uchiyama I."/>
            <person name="Ito T."/>
            <person name="Fujiyama A."/>
            <person name="Inagaki F."/>
            <person name="Takami H."/>
        </authorList>
    </citation>
    <scope>NUCLEOTIDE SEQUENCE</scope>
    <source>
        <strain evidence="1">Expedition CK06-06</strain>
    </source>
</reference>
<dbReference type="EMBL" id="BARV01015033">
    <property type="protein sequence ID" value="GAI26077.1"/>
    <property type="molecule type" value="Genomic_DNA"/>
</dbReference>
<gene>
    <name evidence="1" type="ORF">S06H3_26051</name>
</gene>
<dbReference type="AlphaFoldDB" id="X1M3B0"/>
<organism evidence="1">
    <name type="scientific">marine sediment metagenome</name>
    <dbReference type="NCBI Taxonomy" id="412755"/>
    <lineage>
        <taxon>unclassified sequences</taxon>
        <taxon>metagenomes</taxon>
        <taxon>ecological metagenomes</taxon>
    </lineage>
</organism>
<sequence length="60" mass="6604">MTPSKAREIIQLNIDEASPKMPPDVKTALIMGAGAIERLEGYRKGTFLRFETLLPGETAE</sequence>
<protein>
    <submittedName>
        <fullName evidence="1">Uncharacterized protein</fullName>
    </submittedName>
</protein>
<evidence type="ECO:0000313" key="1">
    <source>
        <dbReference type="EMBL" id="GAI26077.1"/>
    </source>
</evidence>
<accession>X1M3B0</accession>
<comment type="caution">
    <text evidence="1">The sequence shown here is derived from an EMBL/GenBank/DDBJ whole genome shotgun (WGS) entry which is preliminary data.</text>
</comment>